<dbReference type="PANTHER" id="PTHR40552:SF6">
    <property type="entry name" value="FI09606P-RELATED"/>
    <property type="match status" value="1"/>
</dbReference>
<dbReference type="Proteomes" id="UP000694904">
    <property type="component" value="Chromosome 4"/>
</dbReference>
<keyword evidence="1" id="KW-1185">Reference proteome</keyword>
<sequence>MSCPKDWALMTIDGIIREMSLSSTLTGMSETMTWLPAKKSLPLWSRRLPRRELPKKWHAFDVEVPEHLWTLWGGVHPRSSCFDSQVRGRQTLACCVVACCATSIYRSFKEWTPKFLDAIVISGDKYYRASMLTSRGPYDLSLECDFHGINFLVQLQLVAYGQLYSAPAGKVMGLYEALNYFFTRYQHGLVKCQGQHFAFGYSSCRDGGYFLYDCSAWDKPLFPDNMGASYVLRSKQLLLLAYCMVITLNIRKAGIDFQIFSVQANRSMN</sequence>
<reference evidence="1" key="1">
    <citation type="journal article" date="1997" name="Nucleic Acids Res.">
        <title>tRNAscan-SE: a program for improved detection of transfer RNA genes in genomic sequence.</title>
        <authorList>
            <person name="Lowe T.M."/>
            <person name="Eddy S.R."/>
        </authorList>
    </citation>
    <scope>NUCLEOTIDE SEQUENCE [LARGE SCALE GENOMIC DNA]</scope>
</reference>
<dbReference type="Gene3D" id="3.90.70.120">
    <property type="match status" value="1"/>
</dbReference>
<evidence type="ECO:0000313" key="1">
    <source>
        <dbReference type="Proteomes" id="UP000694904"/>
    </source>
</evidence>
<dbReference type="GeneID" id="108612562"/>
<reference evidence="1" key="2">
    <citation type="journal article" date="2016" name="G3 (Bethesda)">
        <title>Genome Evolution in Three Species of Cactophilic Drosophila.</title>
        <authorList>
            <person name="Sanchez-Flores A."/>
            <person name="Penazola F."/>
            <person name="Carpinteyro-Ponce J."/>
            <person name="Nazario-Yepiz N."/>
            <person name="Abreu-Goodger C."/>
            <person name="Machado C.A."/>
            <person name="Markow T.A."/>
        </authorList>
    </citation>
    <scope>NUCLEOTIDE SEQUENCE [LARGE SCALE GENOMIC DNA]</scope>
</reference>
<accession>A0ABM1P192</accession>
<evidence type="ECO:0000313" key="2">
    <source>
        <dbReference type="RefSeq" id="XP_017860978.1"/>
    </source>
</evidence>
<reference evidence="2" key="3">
    <citation type="submission" date="2025-08" db="UniProtKB">
        <authorList>
            <consortium name="RefSeq"/>
        </authorList>
    </citation>
    <scope>IDENTIFICATION</scope>
    <source>
        <tissue evidence="2">Whole organism</tissue>
    </source>
</reference>
<dbReference type="PANTHER" id="PTHR40552">
    <property type="entry name" value="AT05186P-RELATED"/>
    <property type="match status" value="1"/>
</dbReference>
<organism evidence="1 2">
    <name type="scientific">Drosophila arizonae</name>
    <name type="common">Fruit fly</name>
    <dbReference type="NCBI Taxonomy" id="7263"/>
    <lineage>
        <taxon>Eukaryota</taxon>
        <taxon>Metazoa</taxon>
        <taxon>Ecdysozoa</taxon>
        <taxon>Arthropoda</taxon>
        <taxon>Hexapoda</taxon>
        <taxon>Insecta</taxon>
        <taxon>Pterygota</taxon>
        <taxon>Neoptera</taxon>
        <taxon>Endopterygota</taxon>
        <taxon>Diptera</taxon>
        <taxon>Brachycera</taxon>
        <taxon>Muscomorpha</taxon>
        <taxon>Ephydroidea</taxon>
        <taxon>Drosophilidae</taxon>
        <taxon>Drosophila</taxon>
    </lineage>
</organism>
<protein>
    <submittedName>
        <fullName evidence="2">Uncharacterized protein LOC108612562</fullName>
    </submittedName>
</protein>
<name>A0ABM1P192_DROAR</name>
<dbReference type="RefSeq" id="XP_017860978.1">
    <property type="nucleotide sequence ID" value="XM_018005489.1"/>
</dbReference>
<gene>
    <name evidence="2" type="primary">LOC108612562</name>
</gene>
<proteinExistence type="predicted"/>